<dbReference type="Proteomes" id="UP000270296">
    <property type="component" value="Unassembled WGS sequence"/>
</dbReference>
<reference evidence="5" key="1">
    <citation type="submission" date="2016-06" db="UniProtKB">
        <authorList>
            <consortium name="WormBaseParasite"/>
        </authorList>
    </citation>
    <scope>IDENTIFICATION</scope>
</reference>
<dbReference type="InterPro" id="IPR051938">
    <property type="entry name" value="Apopto_cytoskel_mod"/>
</dbReference>
<dbReference type="PRINTS" id="PR00625">
    <property type="entry name" value="JDOMAIN"/>
</dbReference>
<dbReference type="CDD" id="cd06257">
    <property type="entry name" value="DnaJ"/>
    <property type="match status" value="1"/>
</dbReference>
<dbReference type="Pfam" id="PF00226">
    <property type="entry name" value="DnaJ"/>
    <property type="match status" value="1"/>
</dbReference>
<dbReference type="WBParaSite" id="SBAD_0000478401-mRNA-1">
    <property type="protein sequence ID" value="SBAD_0000478401-mRNA-1"/>
    <property type="gene ID" value="SBAD_0000478401"/>
</dbReference>
<keyword evidence="4" id="KW-1185">Reference proteome</keyword>
<dbReference type="InterPro" id="IPR036869">
    <property type="entry name" value="J_dom_sf"/>
</dbReference>
<dbReference type="PROSITE" id="PS00636">
    <property type="entry name" value="DNAJ_1"/>
    <property type="match status" value="1"/>
</dbReference>
<dbReference type="OrthoDB" id="376357at2759"/>
<dbReference type="PROSITE" id="PS50076">
    <property type="entry name" value="DNAJ_2"/>
    <property type="match status" value="1"/>
</dbReference>
<reference evidence="3 4" key="2">
    <citation type="submission" date="2018-11" db="EMBL/GenBank/DDBJ databases">
        <authorList>
            <consortium name="Pathogen Informatics"/>
        </authorList>
    </citation>
    <scope>NUCLEOTIDE SEQUENCE [LARGE SCALE GENOMIC DNA]</scope>
</reference>
<dbReference type="PANTHER" id="PTHR44145">
    <property type="entry name" value="DNAJ HOMOLOG SUBFAMILY A MEMBER 3, MITOCHONDRIAL"/>
    <property type="match status" value="1"/>
</dbReference>
<evidence type="ECO:0000256" key="1">
    <source>
        <dbReference type="ARBA" id="ARBA00023186"/>
    </source>
</evidence>
<dbReference type="SMART" id="SM00271">
    <property type="entry name" value="DnaJ"/>
    <property type="match status" value="1"/>
</dbReference>
<dbReference type="Gene3D" id="1.10.287.110">
    <property type="entry name" value="DnaJ domain"/>
    <property type="match status" value="1"/>
</dbReference>
<protein>
    <submittedName>
        <fullName evidence="5">J domain-containing protein</fullName>
    </submittedName>
</protein>
<organism evidence="5">
    <name type="scientific">Soboliphyme baturini</name>
    <dbReference type="NCBI Taxonomy" id="241478"/>
    <lineage>
        <taxon>Eukaryota</taxon>
        <taxon>Metazoa</taxon>
        <taxon>Ecdysozoa</taxon>
        <taxon>Nematoda</taxon>
        <taxon>Enoplea</taxon>
        <taxon>Dorylaimia</taxon>
        <taxon>Dioctophymatida</taxon>
        <taxon>Dioctophymatoidea</taxon>
        <taxon>Soboliphymatidae</taxon>
        <taxon>Soboliphyme</taxon>
    </lineage>
</organism>
<proteinExistence type="predicted"/>
<dbReference type="SUPFAM" id="SSF46565">
    <property type="entry name" value="Chaperone J-domain"/>
    <property type="match status" value="1"/>
</dbReference>
<gene>
    <name evidence="3" type="ORF">SBAD_LOCUS4591</name>
</gene>
<dbReference type="PANTHER" id="PTHR44145:SF3">
    <property type="entry name" value="DNAJ HOMOLOG SUBFAMILY A MEMBER 3, MITOCHONDRIAL"/>
    <property type="match status" value="1"/>
</dbReference>
<sequence length="250" mass="28696">MNLVGNSCKSGYVLLYGNICCRCSEFDCIRRLQNQAHQTKDFYNVLEISRNANQSDVKSAFYRLSKKYHPDSNCDLDSKTAARKFQEISEAYETLGNSKKRCQYDESLSAGAVAVTFDRSPFRQPPGAGVDTAYMNEFYEFQRRMRMRRSAASMANNHSPPDFEAFHRQYQKHIIKEADEGESAFSSSVASDWTQTGQHRARMAAYRREMFHPMLIEDLAGDLVNAVNVEFSIIIIVNLEPRQRKEKNLP</sequence>
<evidence type="ECO:0000313" key="4">
    <source>
        <dbReference type="Proteomes" id="UP000270296"/>
    </source>
</evidence>
<evidence type="ECO:0000259" key="2">
    <source>
        <dbReference type="PROSITE" id="PS50076"/>
    </source>
</evidence>
<evidence type="ECO:0000313" key="3">
    <source>
        <dbReference type="EMBL" id="VDP04877.1"/>
    </source>
</evidence>
<dbReference type="AlphaFoldDB" id="A0A183ILU5"/>
<dbReference type="InterPro" id="IPR018253">
    <property type="entry name" value="DnaJ_domain_CS"/>
</dbReference>
<evidence type="ECO:0000313" key="5">
    <source>
        <dbReference type="WBParaSite" id="SBAD_0000478401-mRNA-1"/>
    </source>
</evidence>
<dbReference type="InterPro" id="IPR001623">
    <property type="entry name" value="DnaJ_domain"/>
</dbReference>
<keyword evidence="1" id="KW-0143">Chaperone</keyword>
<name>A0A183ILU5_9BILA</name>
<dbReference type="EMBL" id="UZAM01008418">
    <property type="protein sequence ID" value="VDP04877.1"/>
    <property type="molecule type" value="Genomic_DNA"/>
</dbReference>
<feature type="domain" description="J" evidence="2">
    <location>
        <begin position="41"/>
        <end position="108"/>
    </location>
</feature>
<accession>A0A183ILU5</accession>